<feature type="domain" description="Meg" evidence="4">
    <location>
        <begin position="1"/>
        <end position="88"/>
    </location>
</feature>
<reference evidence="5" key="1">
    <citation type="submission" date="2020-05" db="EMBL/GenBank/DDBJ databases">
        <title>WGS assembly of Panicum virgatum.</title>
        <authorList>
            <person name="Lovell J.T."/>
            <person name="Jenkins J."/>
            <person name="Shu S."/>
            <person name="Juenger T.E."/>
            <person name="Schmutz J."/>
        </authorList>
    </citation>
    <scope>NUCLEOTIDE SEQUENCE</scope>
    <source>
        <strain evidence="5">AP13</strain>
    </source>
</reference>
<dbReference type="EMBL" id="CM029040">
    <property type="protein sequence ID" value="KAG2632156.1"/>
    <property type="molecule type" value="Genomic_DNA"/>
</dbReference>
<sequence>MDKYAKNVLAFLSLLLLGFFTAHVQGQEVGEAGAPVLAHTEDDDSEGARCMETTPPRTCNPSGCWCCSKACNKVKCFAKQDQCIKACFSTV</sequence>
<accession>A0A8T0VF27</accession>
<keyword evidence="2" id="KW-1015">Disulfide bond</keyword>
<feature type="signal peptide" evidence="3">
    <location>
        <begin position="1"/>
        <end position="26"/>
    </location>
</feature>
<evidence type="ECO:0000259" key="4">
    <source>
        <dbReference type="Pfam" id="PF24153"/>
    </source>
</evidence>
<dbReference type="AlphaFoldDB" id="A0A8T0VF27"/>
<evidence type="ECO:0000313" key="6">
    <source>
        <dbReference type="Proteomes" id="UP000823388"/>
    </source>
</evidence>
<dbReference type="Pfam" id="PF24153">
    <property type="entry name" value="Meg"/>
    <property type="match status" value="1"/>
</dbReference>
<dbReference type="InterPro" id="IPR056205">
    <property type="entry name" value="Meg"/>
</dbReference>
<organism evidence="5 6">
    <name type="scientific">Panicum virgatum</name>
    <name type="common">Blackwell switchgrass</name>
    <dbReference type="NCBI Taxonomy" id="38727"/>
    <lineage>
        <taxon>Eukaryota</taxon>
        <taxon>Viridiplantae</taxon>
        <taxon>Streptophyta</taxon>
        <taxon>Embryophyta</taxon>
        <taxon>Tracheophyta</taxon>
        <taxon>Spermatophyta</taxon>
        <taxon>Magnoliopsida</taxon>
        <taxon>Liliopsida</taxon>
        <taxon>Poales</taxon>
        <taxon>Poaceae</taxon>
        <taxon>PACMAD clade</taxon>
        <taxon>Panicoideae</taxon>
        <taxon>Panicodae</taxon>
        <taxon>Paniceae</taxon>
        <taxon>Panicinae</taxon>
        <taxon>Panicum</taxon>
        <taxon>Panicum sect. Hiantes</taxon>
    </lineage>
</organism>
<gene>
    <name evidence="5" type="ORF">PVAP13_2NG066000</name>
</gene>
<protein>
    <recommendedName>
        <fullName evidence="4">Meg domain-containing protein</fullName>
    </recommendedName>
</protein>
<dbReference type="Proteomes" id="UP000823388">
    <property type="component" value="Chromosome 2N"/>
</dbReference>
<evidence type="ECO:0000256" key="2">
    <source>
        <dbReference type="ARBA" id="ARBA00023157"/>
    </source>
</evidence>
<proteinExistence type="inferred from homology"/>
<evidence type="ECO:0000256" key="1">
    <source>
        <dbReference type="ARBA" id="ARBA00010149"/>
    </source>
</evidence>
<name>A0A8T0VF27_PANVG</name>
<evidence type="ECO:0000256" key="3">
    <source>
        <dbReference type="SAM" id="SignalP"/>
    </source>
</evidence>
<feature type="chain" id="PRO_5035931784" description="Meg domain-containing protein" evidence="3">
    <location>
        <begin position="27"/>
        <end position="91"/>
    </location>
</feature>
<comment type="caution">
    <text evidence="5">The sequence shown here is derived from an EMBL/GenBank/DDBJ whole genome shotgun (WGS) entry which is preliminary data.</text>
</comment>
<comment type="similarity">
    <text evidence="1">Belongs to the MEG family.</text>
</comment>
<evidence type="ECO:0000313" key="5">
    <source>
        <dbReference type="EMBL" id="KAG2632156.1"/>
    </source>
</evidence>
<keyword evidence="3" id="KW-0732">Signal</keyword>
<keyword evidence="6" id="KW-1185">Reference proteome</keyword>